<gene>
    <name evidence="1" type="ORF">PF007_g9760</name>
</gene>
<evidence type="ECO:0000313" key="1">
    <source>
        <dbReference type="EMBL" id="KAE9116141.1"/>
    </source>
</evidence>
<dbReference type="EMBL" id="QXFZ01000446">
    <property type="protein sequence ID" value="KAE9116141.1"/>
    <property type="molecule type" value="Genomic_DNA"/>
</dbReference>
<protein>
    <submittedName>
        <fullName evidence="1">Uncharacterized protein</fullName>
    </submittedName>
</protein>
<accession>A0A6A3SQ18</accession>
<comment type="caution">
    <text evidence="1">The sequence shown here is derived from an EMBL/GenBank/DDBJ whole genome shotgun (WGS) entry which is preliminary data.</text>
</comment>
<feature type="non-terminal residue" evidence="1">
    <location>
        <position position="1"/>
    </location>
</feature>
<proteinExistence type="predicted"/>
<organism evidence="1 2">
    <name type="scientific">Phytophthora fragariae</name>
    <dbReference type="NCBI Taxonomy" id="53985"/>
    <lineage>
        <taxon>Eukaryota</taxon>
        <taxon>Sar</taxon>
        <taxon>Stramenopiles</taxon>
        <taxon>Oomycota</taxon>
        <taxon>Peronosporomycetes</taxon>
        <taxon>Peronosporales</taxon>
        <taxon>Peronosporaceae</taxon>
        <taxon>Phytophthora</taxon>
    </lineage>
</organism>
<reference evidence="1 2" key="1">
    <citation type="submission" date="2018-08" db="EMBL/GenBank/DDBJ databases">
        <title>Genomic investigation of the strawberry pathogen Phytophthora fragariae indicates pathogenicity is determined by transcriptional variation in three key races.</title>
        <authorList>
            <person name="Adams T.M."/>
            <person name="Armitage A.D."/>
            <person name="Sobczyk M.K."/>
            <person name="Bates H.J."/>
            <person name="Dunwell J.M."/>
            <person name="Nellist C.F."/>
            <person name="Harrison R.J."/>
        </authorList>
    </citation>
    <scope>NUCLEOTIDE SEQUENCE [LARGE SCALE GENOMIC DNA]</scope>
    <source>
        <strain evidence="1 2">NOV-71</strain>
    </source>
</reference>
<name>A0A6A3SQ18_9STRA</name>
<evidence type="ECO:0000313" key="2">
    <source>
        <dbReference type="Proteomes" id="UP000441208"/>
    </source>
</evidence>
<dbReference type="Proteomes" id="UP000441208">
    <property type="component" value="Unassembled WGS sequence"/>
</dbReference>
<sequence length="74" mass="8228">RRHFETQATEAVMSYTGGAELHWRGGDTGWRRDTGGEALAGGKTLRRHWLAARHWRRDTGGETLSGGETLAARH</sequence>
<dbReference type="AlphaFoldDB" id="A0A6A3SQ18"/>